<organism evidence="1 2">
    <name type="scientific">Haloferax larsenii</name>
    <dbReference type="NCBI Taxonomy" id="302484"/>
    <lineage>
        <taxon>Archaea</taxon>
        <taxon>Methanobacteriati</taxon>
        <taxon>Methanobacteriota</taxon>
        <taxon>Stenosarchaea group</taxon>
        <taxon>Halobacteria</taxon>
        <taxon>Halobacteriales</taxon>
        <taxon>Haloferacaceae</taxon>
        <taxon>Haloferax</taxon>
    </lineage>
</organism>
<evidence type="ECO:0000313" key="2">
    <source>
        <dbReference type="Proteomes" id="UP001058330"/>
    </source>
</evidence>
<name>A0ABY5RHW6_HALLR</name>
<dbReference type="Proteomes" id="UP001058330">
    <property type="component" value="Plasmid pHl5678-1"/>
</dbReference>
<sequence>MSIPDPDVILKDVPENYEKYREDWTANYENKFRSVMQKADSDTISLIVQLSPVDEESSGSLFENILRNRKQSALLYTIYRFISGRKLAVRGLAKKKGETIGRGEEFAYVLEKIADGDDDFLYKLNLYDVWTASSDVFAYAVEDEVPTNYLQTIENEFSAIRYTLARKTRSNNYTHDERDQIELENGHLLNISRQTSDQAKRDWSGRQRRRNVSNVFIEVNEKRNRIRIATSNTNIRETLRDKLQDVLDVFLYDLETDVSKADVNKKRFESELIENSDNSARILAAEFERSNISPALPIKISKKSYNREIRPIIQSMEPEIISVELDNVSKLWVEVKGQEGSINFEQSVQLGFFRLDSNVDSQREDLQQVFRDQFGEIFGVPVDKKSPFTG</sequence>
<dbReference type="GeneID" id="74530602"/>
<gene>
    <name evidence="1" type="ORF">KU306_16770</name>
</gene>
<keyword evidence="2" id="KW-1185">Reference proteome</keyword>
<accession>A0ABY5RHW6</accession>
<keyword evidence="1" id="KW-0614">Plasmid</keyword>
<geneLocation type="plasmid" evidence="1 2">
    <name>pHl5678-1</name>
</geneLocation>
<dbReference type="EMBL" id="CP078064">
    <property type="protein sequence ID" value="UVE51976.1"/>
    <property type="molecule type" value="Genomic_DNA"/>
</dbReference>
<protein>
    <submittedName>
        <fullName evidence="1">Uncharacterized protein</fullName>
    </submittedName>
</protein>
<proteinExistence type="predicted"/>
<dbReference type="RefSeq" id="WP_258303461.1">
    <property type="nucleotide sequence ID" value="NZ_CP078064.1"/>
</dbReference>
<reference evidence="1" key="1">
    <citation type="submission" date="2021-07" db="EMBL/GenBank/DDBJ databases">
        <title>Studies on halocins as antimicrobial molecules from haloarchaea.</title>
        <authorList>
            <person name="Kumar S."/>
            <person name="Khare S.K."/>
        </authorList>
    </citation>
    <scope>NUCLEOTIDE SEQUENCE</scope>
    <source>
        <strain evidence="1">NCIM 5678</strain>
        <plasmid evidence="1">pHl5678-1</plasmid>
    </source>
</reference>
<evidence type="ECO:0000313" key="1">
    <source>
        <dbReference type="EMBL" id="UVE51976.1"/>
    </source>
</evidence>